<dbReference type="PANTHER" id="PTHR36447:SF1">
    <property type="entry name" value="BETA-GALACTOSIDASE GANA"/>
    <property type="match status" value="1"/>
</dbReference>
<feature type="active site" description="Proton donor" evidence="7">
    <location>
        <position position="150"/>
    </location>
</feature>
<feature type="domain" description="Beta-galactosidase C-terminal" evidence="12">
    <location>
        <begin position="617"/>
        <end position="674"/>
    </location>
</feature>
<dbReference type="SUPFAM" id="SSF52317">
    <property type="entry name" value="Class I glutamine amidotransferase-like"/>
    <property type="match status" value="1"/>
</dbReference>
<evidence type="ECO:0000259" key="10">
    <source>
        <dbReference type="Pfam" id="PF02449"/>
    </source>
</evidence>
<evidence type="ECO:0000313" key="13">
    <source>
        <dbReference type="EMBL" id="RCW74766.1"/>
    </source>
</evidence>
<dbReference type="Pfam" id="PF08533">
    <property type="entry name" value="Glyco_hydro_42C"/>
    <property type="match status" value="1"/>
</dbReference>
<dbReference type="Gene3D" id="3.20.20.80">
    <property type="entry name" value="Glycosidases"/>
    <property type="match status" value="1"/>
</dbReference>
<feature type="binding site" evidence="9">
    <location>
        <position position="115"/>
    </location>
    <ligand>
        <name>Zn(2+)</name>
        <dbReference type="ChEBI" id="CHEBI:29105"/>
    </ligand>
</feature>
<feature type="binding site" evidence="8">
    <location>
        <position position="149"/>
    </location>
    <ligand>
        <name>substrate</name>
    </ligand>
</feature>
<dbReference type="PANTHER" id="PTHR36447">
    <property type="entry name" value="BETA-GALACTOSIDASE GANA"/>
    <property type="match status" value="1"/>
</dbReference>
<dbReference type="CDD" id="cd03143">
    <property type="entry name" value="A4_beta-galactosidase_middle_domain"/>
    <property type="match status" value="1"/>
</dbReference>
<dbReference type="OrthoDB" id="9800974at2"/>
<feature type="domain" description="Glycoside hydrolase family 42 N-terminal" evidence="10">
    <location>
        <begin position="14"/>
        <end position="387"/>
    </location>
</feature>
<evidence type="ECO:0000256" key="6">
    <source>
        <dbReference type="PIRNR" id="PIRNR001084"/>
    </source>
</evidence>
<keyword evidence="9" id="KW-0479">Metal-binding</keyword>
<feature type="binding site" evidence="8">
    <location>
        <position position="316"/>
    </location>
    <ligand>
        <name>substrate</name>
    </ligand>
</feature>
<evidence type="ECO:0000259" key="12">
    <source>
        <dbReference type="Pfam" id="PF08533"/>
    </source>
</evidence>
<evidence type="ECO:0000256" key="3">
    <source>
        <dbReference type="ARBA" id="ARBA00012756"/>
    </source>
</evidence>
<dbReference type="EMBL" id="QPJJ01000003">
    <property type="protein sequence ID" value="RCW74766.1"/>
    <property type="molecule type" value="Genomic_DNA"/>
</dbReference>
<dbReference type="Gene3D" id="2.60.40.1180">
    <property type="entry name" value="Golgi alpha-mannosidase II"/>
    <property type="match status" value="1"/>
</dbReference>
<dbReference type="InterPro" id="IPR017853">
    <property type="entry name" value="GH"/>
</dbReference>
<feature type="binding site" evidence="9">
    <location>
        <position position="157"/>
    </location>
    <ligand>
        <name>Zn(2+)</name>
        <dbReference type="ChEBI" id="CHEBI:29105"/>
    </ligand>
</feature>
<evidence type="ECO:0000259" key="11">
    <source>
        <dbReference type="Pfam" id="PF08532"/>
    </source>
</evidence>
<evidence type="ECO:0000256" key="9">
    <source>
        <dbReference type="PIRSR" id="PIRSR001084-3"/>
    </source>
</evidence>
<dbReference type="InterPro" id="IPR029062">
    <property type="entry name" value="Class_I_gatase-like"/>
</dbReference>
<keyword evidence="4 6" id="KW-0378">Hydrolase</keyword>
<dbReference type="GO" id="GO:0006012">
    <property type="term" value="P:galactose metabolic process"/>
    <property type="evidence" value="ECO:0007669"/>
    <property type="project" value="InterPro"/>
</dbReference>
<dbReference type="Proteomes" id="UP000252585">
    <property type="component" value="Unassembled WGS sequence"/>
</dbReference>
<evidence type="ECO:0000256" key="5">
    <source>
        <dbReference type="ARBA" id="ARBA00023295"/>
    </source>
</evidence>
<dbReference type="Gene3D" id="3.40.50.880">
    <property type="match status" value="1"/>
</dbReference>
<evidence type="ECO:0000256" key="1">
    <source>
        <dbReference type="ARBA" id="ARBA00001412"/>
    </source>
</evidence>
<feature type="binding site" evidence="9">
    <location>
        <position position="160"/>
    </location>
    <ligand>
        <name>Zn(2+)</name>
        <dbReference type="ChEBI" id="CHEBI:29105"/>
    </ligand>
</feature>
<dbReference type="Pfam" id="PF08532">
    <property type="entry name" value="Glyco_hydro_42M"/>
    <property type="match status" value="1"/>
</dbReference>
<dbReference type="GO" id="GO:0046872">
    <property type="term" value="F:metal ion binding"/>
    <property type="evidence" value="ECO:0007669"/>
    <property type="project" value="UniProtKB-KW"/>
</dbReference>
<dbReference type="GO" id="GO:0004565">
    <property type="term" value="F:beta-galactosidase activity"/>
    <property type="evidence" value="ECO:0007669"/>
    <property type="project" value="UniProtKB-EC"/>
</dbReference>
<comment type="caution">
    <text evidence="13">The sequence shown here is derived from an EMBL/GenBank/DDBJ whole genome shotgun (WGS) entry which is preliminary data.</text>
</comment>
<protein>
    <recommendedName>
        <fullName evidence="3 6">Beta-galactosidase</fullName>
        <shortName evidence="6">Beta-gal</shortName>
        <ecNumber evidence="3 6">3.2.1.23</ecNumber>
    </recommendedName>
</protein>
<feature type="binding site" evidence="9">
    <location>
        <position position="155"/>
    </location>
    <ligand>
        <name>Zn(2+)</name>
        <dbReference type="ChEBI" id="CHEBI:29105"/>
    </ligand>
</feature>
<keyword evidence="5 6" id="KW-0326">Glycosidase</keyword>
<proteinExistence type="inferred from homology"/>
<dbReference type="EC" id="3.2.1.23" evidence="3 6"/>
<organism evidence="13 14">
    <name type="scientific">Saliterribacillus persicus</name>
    <dbReference type="NCBI Taxonomy" id="930114"/>
    <lineage>
        <taxon>Bacteria</taxon>
        <taxon>Bacillati</taxon>
        <taxon>Bacillota</taxon>
        <taxon>Bacilli</taxon>
        <taxon>Bacillales</taxon>
        <taxon>Bacillaceae</taxon>
        <taxon>Saliterribacillus</taxon>
    </lineage>
</organism>
<reference evidence="13 14" key="1">
    <citation type="submission" date="2018-07" db="EMBL/GenBank/DDBJ databases">
        <title>Genomic Encyclopedia of Type Strains, Phase IV (KMG-IV): sequencing the most valuable type-strain genomes for metagenomic binning, comparative biology and taxonomic classification.</title>
        <authorList>
            <person name="Goeker M."/>
        </authorList>
    </citation>
    <scope>NUCLEOTIDE SEQUENCE [LARGE SCALE GENOMIC DNA]</scope>
    <source>
        <strain evidence="13 14">DSM 27696</strain>
    </source>
</reference>
<dbReference type="InterPro" id="IPR013529">
    <property type="entry name" value="Glyco_hydro_42_N"/>
</dbReference>
<dbReference type="SUPFAM" id="SSF51445">
    <property type="entry name" value="(Trans)glycosidases"/>
    <property type="match status" value="1"/>
</dbReference>
<sequence length="676" mass="77386">MINENLPKIWYGGDYNPEQWDEKTGKEDIRMFKLAGIDVATLNVFSWALNQPDENTYNFEWLDKKIDELYENGIYTCLATSTGAHPAWMAKRYPDVRRVDFEGRKRQFGGRHNSCPNSPTYRKYAERMAEKLAERYKDHPAVLIWHVSNEYGGYCYCDNCQKEFRVWLKDRYQTLDAVNEAWNTRFWGHTFYEWDEIVAPSGLSEEWENGNNTNFQGISLDYRRFQSDSLLDVYKLERDVLKKHTPNIPVTTNLMGLYPELDYFKWGKEMDVVSWDNYPSIDTPFSMTAMTHDLMRGLKSGQPFMLMEQTPSQQNWQPFNALKRPGVMRLWSYQAVARGADTVLFFQLRRSRGATEKYHGAVIEHVGHEHTRVFKESAQLGQELNQLSDKVIDSRVKAKVAIVFDWENRWAIQLSSGPSAALDYVKEVHKYYDAFYQKNIAVDMISVEEDLSQYDVVIAPVLYMVKAGHADRLKAFVKNGGTFVTTFFSGIVNENDLVTLGGYPGELRDLVGVWAEEIDSLDPKQTNDIVFEKGHGQLQNNYSCNILFDLIHAEGAEVLATYGKDFYKGMPVLTKNTYGKGAAYYVATSPEQAFVNDLASTIAEEKGLSGVLDSETGVEVIARTKKNETTLFVMNHNTETSTFEAGERELENLLTGEIYSGTAEISAKDVLILKQK</sequence>
<dbReference type="PIRSF" id="PIRSF001084">
    <property type="entry name" value="B-galactosidase"/>
    <property type="match status" value="1"/>
</dbReference>
<dbReference type="AlphaFoldDB" id="A0A368Y605"/>
<dbReference type="InterPro" id="IPR003476">
    <property type="entry name" value="Glyco_hydro_42"/>
</dbReference>
<feature type="binding site" evidence="8">
    <location>
        <position position="111"/>
    </location>
    <ligand>
        <name>substrate</name>
    </ligand>
</feature>
<keyword evidence="9" id="KW-0862">Zinc</keyword>
<dbReference type="InterPro" id="IPR013739">
    <property type="entry name" value="Beta_galactosidase_C"/>
</dbReference>
<feature type="active site" description="Nucleophile" evidence="7">
    <location>
        <position position="308"/>
    </location>
</feature>
<dbReference type="RefSeq" id="WP_114351884.1">
    <property type="nucleotide sequence ID" value="NZ_QPJJ01000003.1"/>
</dbReference>
<feature type="domain" description="Beta-galactosidase trimerisation" evidence="11">
    <location>
        <begin position="398"/>
        <end position="608"/>
    </location>
</feature>
<evidence type="ECO:0000256" key="7">
    <source>
        <dbReference type="PIRSR" id="PIRSR001084-1"/>
    </source>
</evidence>
<evidence type="ECO:0000256" key="8">
    <source>
        <dbReference type="PIRSR" id="PIRSR001084-2"/>
    </source>
</evidence>
<evidence type="ECO:0000256" key="2">
    <source>
        <dbReference type="ARBA" id="ARBA00005940"/>
    </source>
</evidence>
<evidence type="ECO:0000256" key="4">
    <source>
        <dbReference type="ARBA" id="ARBA00022801"/>
    </source>
</evidence>
<evidence type="ECO:0000313" key="14">
    <source>
        <dbReference type="Proteomes" id="UP000252585"/>
    </source>
</evidence>
<comment type="catalytic activity">
    <reaction evidence="1 6">
        <text>Hydrolysis of terminal non-reducing beta-D-galactose residues in beta-D-galactosides.</text>
        <dbReference type="EC" id="3.2.1.23"/>
    </reaction>
</comment>
<dbReference type="InterPro" id="IPR013738">
    <property type="entry name" value="Beta_galactosidase_Trimer"/>
</dbReference>
<dbReference type="GO" id="GO:0009341">
    <property type="term" value="C:beta-galactosidase complex"/>
    <property type="evidence" value="ECO:0007669"/>
    <property type="project" value="InterPro"/>
</dbReference>
<accession>A0A368Y605</accession>
<keyword evidence="14" id="KW-1185">Reference proteome</keyword>
<comment type="similarity">
    <text evidence="2 6">Belongs to the glycosyl hydrolase 42 family.</text>
</comment>
<name>A0A368Y605_9BACI</name>
<dbReference type="Pfam" id="PF02449">
    <property type="entry name" value="Glyco_hydro_42"/>
    <property type="match status" value="1"/>
</dbReference>
<dbReference type="InterPro" id="IPR013780">
    <property type="entry name" value="Glyco_hydro_b"/>
</dbReference>
<gene>
    <name evidence="13" type="ORF">DFR57_10362</name>
</gene>